<accession>A0A501WS85</accession>
<dbReference type="PANTHER" id="PTHR34108">
    <property type="entry name" value="SEPTUM SITE-DETERMINING PROTEIN MINC"/>
    <property type="match status" value="1"/>
</dbReference>
<dbReference type="PANTHER" id="PTHR34108:SF1">
    <property type="entry name" value="SEPTUM SITE-DETERMINING PROTEIN MINC"/>
    <property type="match status" value="1"/>
</dbReference>
<evidence type="ECO:0000256" key="2">
    <source>
        <dbReference type="ARBA" id="ARBA00022618"/>
    </source>
</evidence>
<dbReference type="Pfam" id="PF03775">
    <property type="entry name" value="MinC_C"/>
    <property type="match status" value="1"/>
</dbReference>
<name>A0A501WS85_9GAMM</name>
<dbReference type="InterPro" id="IPR007874">
    <property type="entry name" value="MinC_N"/>
</dbReference>
<evidence type="ECO:0000256" key="6">
    <source>
        <dbReference type="HAMAP-Rule" id="MF_00267"/>
    </source>
</evidence>
<reference evidence="9 10" key="1">
    <citation type="submission" date="2019-06" db="EMBL/GenBank/DDBJ databases">
        <title>A novel bacterium of genus Marinomonas, isolated from coastal sand.</title>
        <authorList>
            <person name="Huang H."/>
            <person name="Mo K."/>
            <person name="Hu Y."/>
        </authorList>
    </citation>
    <scope>NUCLEOTIDE SEQUENCE [LARGE SCALE GENOMIC DNA]</scope>
    <source>
        <strain evidence="9 10">HB171799</strain>
    </source>
</reference>
<evidence type="ECO:0000313" key="10">
    <source>
        <dbReference type="Proteomes" id="UP000315901"/>
    </source>
</evidence>
<dbReference type="Proteomes" id="UP000315901">
    <property type="component" value="Unassembled WGS sequence"/>
</dbReference>
<keyword evidence="4 6" id="KW-0131">Cell cycle</keyword>
<dbReference type="Gene3D" id="3.30.70.260">
    <property type="match status" value="1"/>
</dbReference>
<dbReference type="AlphaFoldDB" id="A0A501WS85"/>
<dbReference type="InterPro" id="IPR036145">
    <property type="entry name" value="MinC_C_sf"/>
</dbReference>
<evidence type="ECO:0000256" key="3">
    <source>
        <dbReference type="ARBA" id="ARBA00023210"/>
    </source>
</evidence>
<keyword evidence="10" id="KW-1185">Reference proteome</keyword>
<keyword evidence="2 6" id="KW-0132">Cell division</keyword>
<organism evidence="9 10">
    <name type="scientific">Maribrevibacterium harenarium</name>
    <dbReference type="NCBI Taxonomy" id="2589817"/>
    <lineage>
        <taxon>Bacteria</taxon>
        <taxon>Pseudomonadati</taxon>
        <taxon>Pseudomonadota</taxon>
        <taxon>Gammaproteobacteria</taxon>
        <taxon>Oceanospirillales</taxon>
        <taxon>Oceanospirillaceae</taxon>
        <taxon>Maribrevibacterium</taxon>
    </lineage>
</organism>
<comment type="subunit">
    <text evidence="6">Interacts with MinD and FtsZ.</text>
</comment>
<comment type="caution">
    <text evidence="9">The sequence shown here is derived from an EMBL/GenBank/DDBJ whole genome shotgun (WGS) entry which is preliminary data.</text>
</comment>
<keyword evidence="3 6" id="KW-0717">Septation</keyword>
<evidence type="ECO:0000259" key="7">
    <source>
        <dbReference type="Pfam" id="PF03775"/>
    </source>
</evidence>
<dbReference type="RefSeq" id="WP_140588210.1">
    <property type="nucleotide sequence ID" value="NZ_VFRR01000012.1"/>
</dbReference>
<gene>
    <name evidence="6 9" type="primary">minC</name>
    <name evidence="9" type="ORF">FJM67_07675</name>
</gene>
<evidence type="ECO:0000256" key="5">
    <source>
        <dbReference type="ARBA" id="ARBA00025606"/>
    </source>
</evidence>
<dbReference type="HAMAP" id="MF_00267">
    <property type="entry name" value="MinC"/>
    <property type="match status" value="1"/>
</dbReference>
<dbReference type="InterPro" id="IPR005526">
    <property type="entry name" value="Septum_form_inhib_MinC_C"/>
</dbReference>
<sequence>MATQDFKLKGSVVTTVVLEVLGDNDVQIIHGISDKVAAAPSFFLNAPLLISFADHVNLTAERLSHLSSSLNELKFAVIGWRQNDELQYAWQPNLSIPRLSNAKRAAEKPILTAAEVTPQQNIEAPRTTIIDKPIRSGQQVYAKGDLVVLAAVSPGAEILAEGSIHVYGALRGRALAGVSGNEQARIFCRSLEAELVSIAGNFMLSDSMETGVWSSPAQIYLVNDKLNVAAL</sequence>
<dbReference type="NCBIfam" id="TIGR01222">
    <property type="entry name" value="minC"/>
    <property type="match status" value="1"/>
</dbReference>
<comment type="function">
    <text evidence="5 6">Cell division inhibitor that blocks the formation of polar Z ring septums. Rapidly oscillates between the poles of the cell to destabilize FtsZ filaments that have formed before they mature into polar Z rings. Prevents FtsZ polymerization.</text>
</comment>
<dbReference type="GO" id="GO:1901891">
    <property type="term" value="P:regulation of cell septum assembly"/>
    <property type="evidence" value="ECO:0007669"/>
    <property type="project" value="InterPro"/>
</dbReference>
<dbReference type="GO" id="GO:0000902">
    <property type="term" value="P:cell morphogenesis"/>
    <property type="evidence" value="ECO:0007669"/>
    <property type="project" value="InterPro"/>
</dbReference>
<evidence type="ECO:0000256" key="4">
    <source>
        <dbReference type="ARBA" id="ARBA00023306"/>
    </source>
</evidence>
<protein>
    <recommendedName>
        <fullName evidence="6">Probable septum site-determining protein MinC</fullName>
    </recommendedName>
</protein>
<feature type="domain" description="Septum formation inhibitor MinC N-terminal" evidence="8">
    <location>
        <begin position="6"/>
        <end position="72"/>
    </location>
</feature>
<evidence type="ECO:0000259" key="8">
    <source>
        <dbReference type="Pfam" id="PF05209"/>
    </source>
</evidence>
<dbReference type="Pfam" id="PF05209">
    <property type="entry name" value="MinC_N"/>
    <property type="match status" value="1"/>
</dbReference>
<dbReference type="InterPro" id="IPR013033">
    <property type="entry name" value="MinC"/>
</dbReference>
<dbReference type="SUPFAM" id="SSF63848">
    <property type="entry name" value="Cell-division inhibitor MinC, C-terminal domain"/>
    <property type="match status" value="1"/>
</dbReference>
<proteinExistence type="inferred from homology"/>
<comment type="similarity">
    <text evidence="1 6">Belongs to the MinC family.</text>
</comment>
<evidence type="ECO:0000256" key="1">
    <source>
        <dbReference type="ARBA" id="ARBA00006291"/>
    </source>
</evidence>
<dbReference type="GO" id="GO:0051302">
    <property type="term" value="P:regulation of cell division"/>
    <property type="evidence" value="ECO:0007669"/>
    <property type="project" value="InterPro"/>
</dbReference>
<feature type="domain" description="Septum formation inhibitor MinC C-terminal" evidence="7">
    <location>
        <begin position="129"/>
        <end position="228"/>
    </location>
</feature>
<dbReference type="GO" id="GO:0000917">
    <property type="term" value="P:division septum assembly"/>
    <property type="evidence" value="ECO:0007669"/>
    <property type="project" value="UniProtKB-KW"/>
</dbReference>
<evidence type="ECO:0000313" key="9">
    <source>
        <dbReference type="EMBL" id="TPE52309.1"/>
    </source>
</evidence>
<dbReference type="Gene3D" id="2.160.20.70">
    <property type="match status" value="1"/>
</dbReference>
<dbReference type="OrthoDB" id="9794530at2"/>
<dbReference type="InterPro" id="IPR016098">
    <property type="entry name" value="CAP/MinC_C"/>
</dbReference>
<dbReference type="EMBL" id="VFRR01000012">
    <property type="protein sequence ID" value="TPE52309.1"/>
    <property type="molecule type" value="Genomic_DNA"/>
</dbReference>